<dbReference type="PANTHER" id="PTHR43867:SF2">
    <property type="entry name" value="CELLULOSE SYNTHASE CATALYTIC SUBUNIT A [UDP-FORMING]"/>
    <property type="match status" value="1"/>
</dbReference>
<evidence type="ECO:0000256" key="3">
    <source>
        <dbReference type="ARBA" id="ARBA00022679"/>
    </source>
</evidence>
<dbReference type="InterPro" id="IPR001173">
    <property type="entry name" value="Glyco_trans_2-like"/>
</dbReference>
<protein>
    <recommendedName>
        <fullName evidence="8">Glycosyltransferase 2-like domain-containing protein</fullName>
    </recommendedName>
</protein>
<dbReference type="RefSeq" id="WP_057839010.1">
    <property type="nucleotide sequence ID" value="NZ_LLXZ01000182.1"/>
</dbReference>
<sequence length="695" mass="76752">MKHEILLTRVAAGVSTLAFALGLASVIYDLSPAYDGAFVQKAIQTLVFCTAVISLFYGNIVYQLTRLGQIRRHVAHREDANNRGVSCEADAPRISILIPSYKEQIPVIMQTVLSAALSKHPNRRITLLLDDPPTGKAVALMELEASRALVSELDHLFRRASRQFRVAADGYNARLVSDGSSVEKERVILAGLYVEAADFVNRLGRLYAERSQPVFAHADEVFAREVIGQLDAEYRRHAAALRNRADLGLERIRIEYRRLVSLFDVSIDCFERKRFGNLSHAPNKAMNLNSYIGLIGHAFRVSKDPDGISVLTECLESEADLIVPAADYVITIDADSIVLPDYIGKLVSIMQADPAIAIAQTPYSAYPNPPSRLERVAGATTDIQYLVHQGFTAYNATFWVGANAVLRYSALNEIRTMTAERGHAVPVFIQDRTLIEDTGSTIDLVARGWRLHNHPERLAYSATPPDFGALVIQRRRWANGGLIILPSLLALWRDRGSARAGGLETFVRSHYLISPALANIGLLLLLVVPFGEGFSNIWFPIAAAPYYFLYGRDLIRCGYRWSDAVRVYALTLLLVPVNLAGVYRSLEQIVTGRKSAFARTPKIDGRTAAPPSHLIFLAALLTTSVISAAANLWGGSLLFCVFSAVNAVFLAYGFWRLIGWRDAVEDIRAGIMARRAIHDPRRYNGAGRAAQLRGP</sequence>
<reference evidence="9 10" key="1">
    <citation type="submission" date="2014-03" db="EMBL/GenBank/DDBJ databases">
        <title>Bradyrhizobium valentinum sp. nov., isolated from effective nodules of Lupinus mariae-josephae, a lupine endemic of basic-lime soils in Eastern Spain.</title>
        <authorList>
            <person name="Duran D."/>
            <person name="Rey L."/>
            <person name="Navarro A."/>
            <person name="Busquets A."/>
            <person name="Imperial J."/>
            <person name="Ruiz-Argueso T."/>
        </authorList>
    </citation>
    <scope>NUCLEOTIDE SEQUENCE [LARGE SCALE GENOMIC DNA]</scope>
    <source>
        <strain evidence="9 10">PAC68</strain>
    </source>
</reference>
<evidence type="ECO:0000259" key="8">
    <source>
        <dbReference type="Pfam" id="PF13632"/>
    </source>
</evidence>
<dbReference type="Gene3D" id="3.90.550.10">
    <property type="entry name" value="Spore Coat Polysaccharide Biosynthesis Protein SpsA, Chain A"/>
    <property type="match status" value="2"/>
</dbReference>
<feature type="transmembrane region" description="Helical" evidence="7">
    <location>
        <begin position="7"/>
        <end position="30"/>
    </location>
</feature>
<dbReference type="STRING" id="280332.CQ12_37990"/>
<keyword evidence="10" id="KW-1185">Reference proteome</keyword>
<keyword evidence="6 7" id="KW-0472">Membrane</keyword>
<feature type="transmembrane region" description="Helical" evidence="7">
    <location>
        <begin position="636"/>
        <end position="655"/>
    </location>
</feature>
<evidence type="ECO:0000256" key="1">
    <source>
        <dbReference type="ARBA" id="ARBA00004141"/>
    </source>
</evidence>
<proteinExistence type="predicted"/>
<evidence type="ECO:0000256" key="5">
    <source>
        <dbReference type="ARBA" id="ARBA00022989"/>
    </source>
</evidence>
<evidence type="ECO:0000256" key="6">
    <source>
        <dbReference type="ARBA" id="ARBA00023136"/>
    </source>
</evidence>
<dbReference type="Proteomes" id="UP000050863">
    <property type="component" value="Unassembled WGS sequence"/>
</dbReference>
<dbReference type="PANTHER" id="PTHR43867">
    <property type="entry name" value="CELLULOSE SYNTHASE CATALYTIC SUBUNIT A [UDP-FORMING]"/>
    <property type="match status" value="1"/>
</dbReference>
<dbReference type="InterPro" id="IPR050321">
    <property type="entry name" value="Glycosyltr_2/OpgH_subfam"/>
</dbReference>
<keyword evidence="2" id="KW-0328">Glycosyltransferase</keyword>
<organism evidence="9 10">
    <name type="scientific">Bradyrhizobium jicamae</name>
    <dbReference type="NCBI Taxonomy" id="280332"/>
    <lineage>
        <taxon>Bacteria</taxon>
        <taxon>Pseudomonadati</taxon>
        <taxon>Pseudomonadota</taxon>
        <taxon>Alphaproteobacteria</taxon>
        <taxon>Hyphomicrobiales</taxon>
        <taxon>Nitrobacteraceae</taxon>
        <taxon>Bradyrhizobium</taxon>
    </lineage>
</organism>
<dbReference type="GO" id="GO:0005886">
    <property type="term" value="C:plasma membrane"/>
    <property type="evidence" value="ECO:0007669"/>
    <property type="project" value="TreeGrafter"/>
</dbReference>
<dbReference type="AlphaFoldDB" id="A0A0R3KSK2"/>
<gene>
    <name evidence="9" type="ORF">CQ12_37990</name>
</gene>
<evidence type="ECO:0000313" key="10">
    <source>
        <dbReference type="Proteomes" id="UP000050863"/>
    </source>
</evidence>
<evidence type="ECO:0000256" key="7">
    <source>
        <dbReference type="SAM" id="Phobius"/>
    </source>
</evidence>
<evidence type="ECO:0000256" key="2">
    <source>
        <dbReference type="ARBA" id="ARBA00022676"/>
    </source>
</evidence>
<keyword evidence="4 7" id="KW-0812">Transmembrane</keyword>
<accession>A0A0R3KSK2</accession>
<feature type="domain" description="Glycosyltransferase 2-like" evidence="8">
    <location>
        <begin position="328"/>
        <end position="546"/>
    </location>
</feature>
<comment type="subcellular location">
    <subcellularLocation>
        <location evidence="1">Membrane</location>
        <topology evidence="1">Multi-pass membrane protein</topology>
    </subcellularLocation>
</comment>
<dbReference type="SUPFAM" id="SSF53448">
    <property type="entry name" value="Nucleotide-diphospho-sugar transferases"/>
    <property type="match status" value="1"/>
</dbReference>
<feature type="transmembrane region" description="Helical" evidence="7">
    <location>
        <begin position="567"/>
        <end position="586"/>
    </location>
</feature>
<keyword evidence="5 7" id="KW-1133">Transmembrane helix</keyword>
<feature type="transmembrane region" description="Helical" evidence="7">
    <location>
        <begin position="607"/>
        <end position="630"/>
    </location>
</feature>
<feature type="transmembrane region" description="Helical" evidence="7">
    <location>
        <begin position="42"/>
        <end position="62"/>
    </location>
</feature>
<dbReference type="GO" id="GO:0016758">
    <property type="term" value="F:hexosyltransferase activity"/>
    <property type="evidence" value="ECO:0007669"/>
    <property type="project" value="TreeGrafter"/>
</dbReference>
<evidence type="ECO:0000313" key="9">
    <source>
        <dbReference type="EMBL" id="KRQ98712.1"/>
    </source>
</evidence>
<dbReference type="InterPro" id="IPR029044">
    <property type="entry name" value="Nucleotide-diphossugar_trans"/>
</dbReference>
<evidence type="ECO:0000256" key="4">
    <source>
        <dbReference type="ARBA" id="ARBA00022692"/>
    </source>
</evidence>
<dbReference type="EMBL" id="LLXZ01000182">
    <property type="protein sequence ID" value="KRQ98712.1"/>
    <property type="molecule type" value="Genomic_DNA"/>
</dbReference>
<comment type="caution">
    <text evidence="9">The sequence shown here is derived from an EMBL/GenBank/DDBJ whole genome shotgun (WGS) entry which is preliminary data.</text>
</comment>
<name>A0A0R3KSK2_9BRAD</name>
<dbReference type="OrthoDB" id="9775281at2"/>
<keyword evidence="3" id="KW-0808">Transferase</keyword>
<dbReference type="Pfam" id="PF13632">
    <property type="entry name" value="Glyco_trans_2_3"/>
    <property type="match status" value="1"/>
</dbReference>